<name>A0A9N9WT66_9DIPT</name>
<organism evidence="1 2">
    <name type="scientific">Chironomus riparius</name>
    <dbReference type="NCBI Taxonomy" id="315576"/>
    <lineage>
        <taxon>Eukaryota</taxon>
        <taxon>Metazoa</taxon>
        <taxon>Ecdysozoa</taxon>
        <taxon>Arthropoda</taxon>
        <taxon>Hexapoda</taxon>
        <taxon>Insecta</taxon>
        <taxon>Pterygota</taxon>
        <taxon>Neoptera</taxon>
        <taxon>Endopterygota</taxon>
        <taxon>Diptera</taxon>
        <taxon>Nematocera</taxon>
        <taxon>Chironomoidea</taxon>
        <taxon>Chironomidae</taxon>
        <taxon>Chironominae</taxon>
        <taxon>Chironomus</taxon>
    </lineage>
</organism>
<evidence type="ECO:0000313" key="2">
    <source>
        <dbReference type="Proteomes" id="UP001153620"/>
    </source>
</evidence>
<sequence length="353" mass="40960">MSSRKSWAALEEMYGTKERKQKVRIDNIQVMELPKEEYSDILQKMNRGEKLTIDEIQKLPENYQTFYYLQDDAVKEEDNIKRREKLRIAKAKRRARLEHEKIIYERVLRKLLANMPLLPYEKEIYEKYSSKLLDIQEPEIQVDAVDILNDVVNGNYSLQDVEMIRKSSELPPPKDDFQNSPIRLLDNVVENIRQQTHDTLQNSQSDHFFKAVDTDIQNRLTPIKLDEIISSCATGIDMMRGSKFEENEARDACESYIKAIVMYEGEIKIRNAVHDANKKQIEKDIERLAEVAAVSGAFSDNNTQETIQESSNKGNESMGFNITNTNFDISFVPSDDPDVYKPLEIISYVGMTK</sequence>
<evidence type="ECO:0000313" key="1">
    <source>
        <dbReference type="EMBL" id="CAG9808155.1"/>
    </source>
</evidence>
<dbReference type="OrthoDB" id="10467870at2759"/>
<protein>
    <submittedName>
        <fullName evidence="1">Uncharacterized protein</fullName>
    </submittedName>
</protein>
<reference evidence="1" key="1">
    <citation type="submission" date="2022-01" db="EMBL/GenBank/DDBJ databases">
        <authorList>
            <person name="King R."/>
        </authorList>
    </citation>
    <scope>NUCLEOTIDE SEQUENCE</scope>
</reference>
<dbReference type="EMBL" id="OU895879">
    <property type="protein sequence ID" value="CAG9808155.1"/>
    <property type="molecule type" value="Genomic_DNA"/>
</dbReference>
<dbReference type="Proteomes" id="UP001153620">
    <property type="component" value="Chromosome 3"/>
</dbReference>
<reference evidence="1" key="2">
    <citation type="submission" date="2022-10" db="EMBL/GenBank/DDBJ databases">
        <authorList>
            <consortium name="ENA_rothamsted_submissions"/>
            <consortium name="culmorum"/>
            <person name="King R."/>
        </authorList>
    </citation>
    <scope>NUCLEOTIDE SEQUENCE</scope>
</reference>
<keyword evidence="2" id="KW-1185">Reference proteome</keyword>
<dbReference type="AlphaFoldDB" id="A0A9N9WT66"/>
<proteinExistence type="predicted"/>
<accession>A0A9N9WT66</accession>
<gene>
    <name evidence="1" type="ORF">CHIRRI_LOCUS11000</name>
</gene>